<reference evidence="1 2" key="1">
    <citation type="submission" date="2008-07" db="EMBL/GenBank/DDBJ databases">
        <authorList>
            <person name="El-Sayed N."/>
            <person name="Caler E."/>
            <person name="Inman J."/>
            <person name="Amedeo P."/>
            <person name="Hass B."/>
            <person name="Wortman J."/>
        </authorList>
    </citation>
    <scope>NUCLEOTIDE SEQUENCE [LARGE SCALE GENOMIC DNA]</scope>
    <source>
        <strain evidence="2">ATCC 50983 / TXsc</strain>
    </source>
</reference>
<dbReference type="GeneID" id="9060567"/>
<gene>
    <name evidence="1" type="ORF">Pmar_PMAR008257</name>
</gene>
<proteinExistence type="predicted"/>
<accession>C5KI86</accession>
<evidence type="ECO:0000313" key="2">
    <source>
        <dbReference type="Proteomes" id="UP000007800"/>
    </source>
</evidence>
<dbReference type="AlphaFoldDB" id="C5KI86"/>
<dbReference type="InParanoid" id="C5KI86"/>
<dbReference type="OrthoDB" id="687730at2759"/>
<keyword evidence="2" id="KW-1185">Reference proteome</keyword>
<organism evidence="2">
    <name type="scientific">Perkinsus marinus (strain ATCC 50983 / TXsc)</name>
    <dbReference type="NCBI Taxonomy" id="423536"/>
    <lineage>
        <taxon>Eukaryota</taxon>
        <taxon>Sar</taxon>
        <taxon>Alveolata</taxon>
        <taxon>Perkinsozoa</taxon>
        <taxon>Perkinsea</taxon>
        <taxon>Perkinsida</taxon>
        <taxon>Perkinsidae</taxon>
        <taxon>Perkinsus</taxon>
    </lineage>
</organism>
<feature type="non-terminal residue" evidence="1">
    <location>
        <position position="1"/>
    </location>
</feature>
<sequence length="212" mass="23635">EEEALSQLYAGMETEDPRLYLTYRSNESLVIDAEKLVGFTHSVSCWTSVTNSQGRAVGQVIGDCVQLNISRPLAGPMQLCLPMAPPELIPRNTDIFVSNVSHNGSKPRLQDTLDFGVLRTAERFDLNEAMEGLIIPDLIYGLLRPGDKWVRALGKQLTEVTETHICAKVMEQHWTYCPILRMNDSMHVWPAHAETFAEDTISAATSCVELDT</sequence>
<protein>
    <submittedName>
        <fullName evidence="1">Uncharacterized protein</fullName>
    </submittedName>
</protein>
<evidence type="ECO:0000313" key="1">
    <source>
        <dbReference type="EMBL" id="EER15807.1"/>
    </source>
</evidence>
<dbReference type="EMBL" id="GG673086">
    <property type="protein sequence ID" value="EER15807.1"/>
    <property type="molecule type" value="Genomic_DNA"/>
</dbReference>
<name>C5KI86_PERM5</name>
<dbReference type="Proteomes" id="UP000007800">
    <property type="component" value="Unassembled WGS sequence"/>
</dbReference>
<feature type="non-terminal residue" evidence="1">
    <location>
        <position position="212"/>
    </location>
</feature>
<dbReference type="RefSeq" id="XP_002784011.1">
    <property type="nucleotide sequence ID" value="XM_002783965.1"/>
</dbReference>